<protein>
    <recommendedName>
        <fullName evidence="3">GGDEF domain-containing protein</fullName>
    </recommendedName>
</protein>
<dbReference type="EMBL" id="FNYK01000039">
    <property type="protein sequence ID" value="SEI95951.1"/>
    <property type="molecule type" value="Genomic_DNA"/>
</dbReference>
<organism evidence="1 2">
    <name type="scientific">Sharpea azabuensis</name>
    <dbReference type="NCBI Taxonomy" id="322505"/>
    <lineage>
        <taxon>Bacteria</taxon>
        <taxon>Bacillati</taxon>
        <taxon>Bacillota</taxon>
        <taxon>Erysipelotrichia</taxon>
        <taxon>Erysipelotrichales</taxon>
        <taxon>Coprobacillaceae</taxon>
        <taxon>Sharpea</taxon>
    </lineage>
</organism>
<evidence type="ECO:0000313" key="2">
    <source>
        <dbReference type="Proteomes" id="UP000183028"/>
    </source>
</evidence>
<dbReference type="AlphaFoldDB" id="A0A1H6UUQ6"/>
<keyword evidence="2" id="KW-1185">Reference proteome</keyword>
<reference evidence="2" key="1">
    <citation type="submission" date="2016-10" db="EMBL/GenBank/DDBJ databases">
        <authorList>
            <person name="Varghese N."/>
            <person name="Submissions S."/>
        </authorList>
    </citation>
    <scope>NUCLEOTIDE SEQUENCE [LARGE SCALE GENOMIC DNA]</scope>
    <source>
        <strain evidence="2">DSM 20406</strain>
    </source>
</reference>
<gene>
    <name evidence="1" type="ORF">SAMN04487834_103912</name>
</gene>
<proteinExistence type="predicted"/>
<evidence type="ECO:0008006" key="3">
    <source>
        <dbReference type="Google" id="ProtNLM"/>
    </source>
</evidence>
<dbReference type="STRING" id="322505.SAMN04487836_11310"/>
<sequence>MLLLLMSEQDFLEAKKAIQRKLSETKECVITVGFAYTEDMMQINETITLADNKMYKDKAEYYRIHD</sequence>
<dbReference type="Proteomes" id="UP000183028">
    <property type="component" value="Unassembled WGS sequence"/>
</dbReference>
<evidence type="ECO:0000313" key="1">
    <source>
        <dbReference type="EMBL" id="SEI95951.1"/>
    </source>
</evidence>
<name>A0A1H6UUQ6_9FIRM</name>
<accession>A0A1H6UUQ6</accession>